<keyword evidence="3" id="KW-0326">Glycosidase</keyword>
<keyword evidence="4" id="KW-1185">Reference proteome</keyword>
<dbReference type="Pfam" id="PF00128">
    <property type="entry name" value="Alpha-amylase"/>
    <property type="match status" value="2"/>
</dbReference>
<organism evidence="3 4">
    <name type="scientific">Youngiibacter multivorans</name>
    <dbReference type="NCBI Taxonomy" id="937251"/>
    <lineage>
        <taxon>Bacteria</taxon>
        <taxon>Bacillati</taxon>
        <taxon>Bacillota</taxon>
        <taxon>Clostridia</taxon>
        <taxon>Eubacteriales</taxon>
        <taxon>Clostridiaceae</taxon>
        <taxon>Youngiibacter</taxon>
    </lineage>
</organism>
<dbReference type="SMART" id="SM00642">
    <property type="entry name" value="Aamy"/>
    <property type="match status" value="1"/>
</dbReference>
<dbReference type="GO" id="GO:0004556">
    <property type="term" value="F:alpha-amylase activity"/>
    <property type="evidence" value="ECO:0007669"/>
    <property type="project" value="UniProtKB-EC"/>
</dbReference>
<proteinExistence type="predicted"/>
<keyword evidence="3" id="KW-0378">Hydrolase</keyword>
<dbReference type="InterPro" id="IPR006047">
    <property type="entry name" value="GH13_cat_dom"/>
</dbReference>
<dbReference type="PROSITE" id="PS51257">
    <property type="entry name" value="PROKAR_LIPOPROTEIN"/>
    <property type="match status" value="1"/>
</dbReference>
<comment type="caution">
    <text evidence="3">The sequence shown here is derived from an EMBL/GenBank/DDBJ whole genome shotgun (WGS) entry which is preliminary data.</text>
</comment>
<accession>A0ABS4G217</accession>
<feature type="signal peptide" evidence="1">
    <location>
        <begin position="1"/>
        <end position="26"/>
    </location>
</feature>
<evidence type="ECO:0000256" key="1">
    <source>
        <dbReference type="SAM" id="SignalP"/>
    </source>
</evidence>
<dbReference type="InterPro" id="IPR017853">
    <property type="entry name" value="GH"/>
</dbReference>
<evidence type="ECO:0000313" key="3">
    <source>
        <dbReference type="EMBL" id="MBP1918395.1"/>
    </source>
</evidence>
<reference evidence="3 4" key="1">
    <citation type="submission" date="2021-03" db="EMBL/GenBank/DDBJ databases">
        <title>Genomic Encyclopedia of Type Strains, Phase IV (KMG-IV): sequencing the most valuable type-strain genomes for metagenomic binning, comparative biology and taxonomic classification.</title>
        <authorList>
            <person name="Goeker M."/>
        </authorList>
    </citation>
    <scope>NUCLEOTIDE SEQUENCE [LARGE SCALE GENOMIC DNA]</scope>
    <source>
        <strain evidence="3 4">DSM 6139</strain>
    </source>
</reference>
<dbReference type="RefSeq" id="WP_209458630.1">
    <property type="nucleotide sequence ID" value="NZ_JAGGKC010000005.1"/>
</dbReference>
<name>A0ABS4G217_9CLOT</name>
<dbReference type="PANTHER" id="PTHR10357">
    <property type="entry name" value="ALPHA-AMYLASE FAMILY MEMBER"/>
    <property type="match status" value="1"/>
</dbReference>
<keyword evidence="1" id="KW-0732">Signal</keyword>
<feature type="domain" description="Glycosyl hydrolase family 13 catalytic" evidence="2">
    <location>
        <begin position="49"/>
        <end position="475"/>
    </location>
</feature>
<sequence length="567" mass="63629">MRRLGMALTSAMMTVLLLSSCTGSTRIDTEGMVTTSEDSFTWDDATVYFAITDRFLNGDESNDSSYGRQSVDEKGKTIATFHGGDVKGLTKKLEEGYFRDLGVDAIWITAPYEQIHGFVKGTNDEFQHYPFHGYYALDWTMMDKNMGTVAEFRTFVDTAHSQGIRIVMDVVMNHVGYSTETDMEEFGFGDGAWDRWWGSSWVRSDKEGYENGGSDDITMTLAGLPDIRTEVKDDAGLPPVLLTKWAKEAEGYDEWIVPEAKGLRADIGLSPAGYITEWLTAWIREFGIDGFRIDTAKHVELGRWTELSKKADEALEAWRAKNSGKPGAKWDDSFWMNGEVWGHGVVRDRYFDGGFDSVINFTFQGEKKNGPAYDMDTMDSVFTNYADALNEDTSFNVLSYISQHDTFLYDRRKLIEGSTYLMLLPGAVMIFYGDETARPMGDGGSDYTQGTRSGMNWDAIDQEVLQHYRKIAAFRHRNISVGAGDHKMLKEEPYTFSRTYAKDGLDNRVIVVIGAEGKTTIDVSSVFADGDTVRDAYSMEAAVVRKGKVTFTSDDKGIILIEKLVKK</sequence>
<dbReference type="EC" id="3.2.1.1" evidence="3"/>
<dbReference type="Gene3D" id="3.20.20.80">
    <property type="entry name" value="Glycosidases"/>
    <property type="match status" value="2"/>
</dbReference>
<feature type="chain" id="PRO_5046110688" evidence="1">
    <location>
        <begin position="27"/>
        <end position="567"/>
    </location>
</feature>
<evidence type="ECO:0000313" key="4">
    <source>
        <dbReference type="Proteomes" id="UP001519271"/>
    </source>
</evidence>
<dbReference type="PANTHER" id="PTHR10357:SF209">
    <property type="entry name" value="PERIPLASMIC ALPHA-AMYLASE"/>
    <property type="match status" value="1"/>
</dbReference>
<gene>
    <name evidence="3" type="ORF">J2Z34_000867</name>
</gene>
<dbReference type="SUPFAM" id="SSF51445">
    <property type="entry name" value="(Trans)glycosidases"/>
    <property type="match status" value="1"/>
</dbReference>
<evidence type="ECO:0000259" key="2">
    <source>
        <dbReference type="SMART" id="SM00642"/>
    </source>
</evidence>
<dbReference type="EMBL" id="JAGGKC010000005">
    <property type="protein sequence ID" value="MBP1918395.1"/>
    <property type="molecule type" value="Genomic_DNA"/>
</dbReference>
<protein>
    <submittedName>
        <fullName evidence="3">Alpha-amylase</fullName>
        <ecNumber evidence="3">3.2.1.1</ecNumber>
    </submittedName>
</protein>
<dbReference type="Proteomes" id="UP001519271">
    <property type="component" value="Unassembled WGS sequence"/>
</dbReference>